<sequence>MFNKVIDCSYNSNGLFKDTYFQRRKEPESERDESNKDLSVQHTMKSDEKRQGE</sequence>
<name>U9U8X0_RHIID</name>
<dbReference type="EMBL" id="KI280657">
    <property type="protein sequence ID" value="ESA16869.1"/>
    <property type="molecule type" value="Genomic_DNA"/>
</dbReference>
<evidence type="ECO:0000313" key="2">
    <source>
        <dbReference type="EMBL" id="ESA16869.1"/>
    </source>
</evidence>
<dbReference type="HOGENOM" id="CLU_3069832_0_0_1"/>
<organism evidence="2">
    <name type="scientific">Rhizophagus irregularis (strain DAOM 181602 / DAOM 197198 / MUCL 43194)</name>
    <name type="common">Arbuscular mycorrhizal fungus</name>
    <name type="synonym">Glomus intraradices</name>
    <dbReference type="NCBI Taxonomy" id="747089"/>
    <lineage>
        <taxon>Eukaryota</taxon>
        <taxon>Fungi</taxon>
        <taxon>Fungi incertae sedis</taxon>
        <taxon>Mucoromycota</taxon>
        <taxon>Glomeromycotina</taxon>
        <taxon>Glomeromycetes</taxon>
        <taxon>Glomerales</taxon>
        <taxon>Glomeraceae</taxon>
        <taxon>Rhizophagus</taxon>
    </lineage>
</organism>
<gene>
    <name evidence="2" type="ORF">GLOINDRAFT_22355</name>
</gene>
<feature type="region of interest" description="Disordered" evidence="1">
    <location>
        <begin position="17"/>
        <end position="53"/>
    </location>
</feature>
<protein>
    <submittedName>
        <fullName evidence="2">Uncharacterized protein</fullName>
    </submittedName>
</protein>
<proteinExistence type="predicted"/>
<dbReference type="AlphaFoldDB" id="U9U8X0"/>
<reference evidence="2" key="1">
    <citation type="submission" date="2013-07" db="EMBL/GenBank/DDBJ databases">
        <title>The genome of an arbuscular mycorrhizal fungus provides insights into the evolution of the oldest plant symbiosis.</title>
        <authorList>
            <consortium name="DOE Joint Genome Institute"/>
            <person name="Tisserant E."/>
            <person name="Malbreil M."/>
            <person name="Kuo A."/>
            <person name="Kohler A."/>
            <person name="Symeonidi A."/>
            <person name="Balestrini R."/>
            <person name="Charron P."/>
            <person name="Duensing N."/>
            <person name="Frei-dit-Frey N."/>
            <person name="Gianinazzi-Pearson V."/>
            <person name="Gilbert B."/>
            <person name="Handa Y."/>
            <person name="Hijri M."/>
            <person name="Kaul R."/>
            <person name="Kawaguchi M."/>
            <person name="Krajinski F."/>
            <person name="Lammers P."/>
            <person name="Lapierre D."/>
            <person name="Masclaux F.G."/>
            <person name="Murat C."/>
            <person name="Morin E."/>
            <person name="Ndikumana S."/>
            <person name="Pagni M."/>
            <person name="Petitpierre D."/>
            <person name="Requena N."/>
            <person name="Rosikiewicz P."/>
            <person name="Riley R."/>
            <person name="Saito K."/>
            <person name="San Clemente H."/>
            <person name="Shapiro H."/>
            <person name="van Tuinen D."/>
            <person name="Becard G."/>
            <person name="Bonfante P."/>
            <person name="Paszkowski U."/>
            <person name="Shachar-Hill Y."/>
            <person name="Young J.P."/>
            <person name="Sanders I.R."/>
            <person name="Henrissat B."/>
            <person name="Rensing S.A."/>
            <person name="Grigoriev I.V."/>
            <person name="Corradi N."/>
            <person name="Roux C."/>
            <person name="Martin F."/>
        </authorList>
    </citation>
    <scope>NUCLEOTIDE SEQUENCE</scope>
    <source>
        <strain evidence="2">DAOM 197198</strain>
    </source>
</reference>
<feature type="compositionally biased region" description="Basic and acidic residues" evidence="1">
    <location>
        <begin position="44"/>
        <end position="53"/>
    </location>
</feature>
<accession>U9U8X0</accession>
<evidence type="ECO:0000256" key="1">
    <source>
        <dbReference type="SAM" id="MobiDB-lite"/>
    </source>
</evidence>
<feature type="compositionally biased region" description="Basic and acidic residues" evidence="1">
    <location>
        <begin position="20"/>
        <end position="36"/>
    </location>
</feature>